<name>A0A8H4W4P2_9HELO</name>
<keyword evidence="2 6" id="KW-0812">Transmembrane</keyword>
<evidence type="ECO:0000256" key="4">
    <source>
        <dbReference type="ARBA" id="ARBA00023136"/>
    </source>
</evidence>
<dbReference type="InterPro" id="IPR058257">
    <property type="entry name" value="CorA-like_dom"/>
</dbReference>
<evidence type="ECO:0000256" key="6">
    <source>
        <dbReference type="SAM" id="Phobius"/>
    </source>
</evidence>
<comment type="subcellular location">
    <subcellularLocation>
        <location evidence="1">Membrane</location>
        <topology evidence="1">Multi-pass membrane protein</topology>
    </subcellularLocation>
</comment>
<dbReference type="Proteomes" id="UP000566819">
    <property type="component" value="Unassembled WGS sequence"/>
</dbReference>
<dbReference type="InterPro" id="IPR045863">
    <property type="entry name" value="CorA_TM1_TM2"/>
</dbReference>
<dbReference type="GO" id="GO:0016020">
    <property type="term" value="C:membrane"/>
    <property type="evidence" value="ECO:0007669"/>
    <property type="project" value="UniProtKB-SubCell"/>
</dbReference>
<gene>
    <name evidence="8" type="ORF">G7Y89_g4004</name>
</gene>
<reference evidence="8 9" key="1">
    <citation type="submission" date="2020-03" db="EMBL/GenBank/DDBJ databases">
        <title>Draft Genome Sequence of Cudoniella acicularis.</title>
        <authorList>
            <person name="Buettner E."/>
            <person name="Kellner H."/>
        </authorList>
    </citation>
    <scope>NUCLEOTIDE SEQUENCE [LARGE SCALE GENOMIC DNA]</scope>
    <source>
        <strain evidence="8 9">DSM 108380</strain>
    </source>
</reference>
<evidence type="ECO:0000313" key="8">
    <source>
        <dbReference type="EMBL" id="KAF4634108.1"/>
    </source>
</evidence>
<feature type="transmembrane region" description="Helical" evidence="6">
    <location>
        <begin position="428"/>
        <end position="450"/>
    </location>
</feature>
<feature type="region of interest" description="Disordered" evidence="5">
    <location>
        <begin position="203"/>
        <end position="223"/>
    </location>
</feature>
<keyword evidence="4 6" id="KW-0472">Membrane</keyword>
<evidence type="ECO:0000256" key="1">
    <source>
        <dbReference type="ARBA" id="ARBA00004141"/>
    </source>
</evidence>
<feature type="domain" description="CorA-like transporter" evidence="7">
    <location>
        <begin position="57"/>
        <end position="201"/>
    </location>
</feature>
<feature type="transmembrane region" description="Helical" evidence="6">
    <location>
        <begin position="470"/>
        <end position="491"/>
    </location>
</feature>
<dbReference type="Gene3D" id="1.20.58.340">
    <property type="entry name" value="Magnesium transport protein CorA, transmembrane region"/>
    <property type="match status" value="1"/>
</dbReference>
<protein>
    <recommendedName>
        <fullName evidence="7">CorA-like transporter domain-containing protein</fullName>
    </recommendedName>
</protein>
<accession>A0A8H4W4P2</accession>
<evidence type="ECO:0000313" key="9">
    <source>
        <dbReference type="Proteomes" id="UP000566819"/>
    </source>
</evidence>
<evidence type="ECO:0000256" key="5">
    <source>
        <dbReference type="SAM" id="MobiDB-lite"/>
    </source>
</evidence>
<organism evidence="8 9">
    <name type="scientific">Cudoniella acicularis</name>
    <dbReference type="NCBI Taxonomy" id="354080"/>
    <lineage>
        <taxon>Eukaryota</taxon>
        <taxon>Fungi</taxon>
        <taxon>Dikarya</taxon>
        <taxon>Ascomycota</taxon>
        <taxon>Pezizomycotina</taxon>
        <taxon>Leotiomycetes</taxon>
        <taxon>Helotiales</taxon>
        <taxon>Tricladiaceae</taxon>
        <taxon>Cudoniella</taxon>
    </lineage>
</organism>
<proteinExistence type="predicted"/>
<dbReference type="AlphaFoldDB" id="A0A8H4W4P2"/>
<evidence type="ECO:0000259" key="7">
    <source>
        <dbReference type="Pfam" id="PF26616"/>
    </source>
</evidence>
<dbReference type="OrthoDB" id="5396681at2759"/>
<sequence>MSPDSEKGFPLFSAQEKVLHLRTESEITTPTVAEAMELVNLKEYNVYNAVKERIRGAAFSVRDVVNVNVTDVVSSEDSPSSYCLNTFKDETSLLNYFEESVTPFARTIQISAKNSISPLPVTQSCLDNILYHNSIPQTFWDVVASFRSKPGNADAGFGSMIMKHNFDDTFDMQYTLIYAEESRTPTSTSWTLRQVGVFNRFVPPSRPTLDSTSTPDEDQQLDKGTIESPNLLLLLHPKPNSLLQTRLASSLATQQPHSTPSNPFFTTHLLLLSTYFPTWRFYLTHLNTEMESIADVALTLEFSKASHYAQGYTQLRKLKHLEDKVLPLTARFQTTLSTIKKLAEANEYFYRKGWCEENVWREMRDELSMYESYCGGHLITVALLQRRVGEILNLLSVALSLKNQDTSVEINGYMLALTKDTVDDSATVRVITIVTLIYLPASFVCSFLGMNLFTFGSDPTNPSFGVSKQFWVFFMLTVPLTILTVGIWFLFSHRRKKAREAEKARELVDLEGQ</sequence>
<evidence type="ECO:0000256" key="2">
    <source>
        <dbReference type="ARBA" id="ARBA00022692"/>
    </source>
</evidence>
<keyword evidence="3 6" id="KW-1133">Transmembrane helix</keyword>
<keyword evidence="9" id="KW-1185">Reference proteome</keyword>
<dbReference type="EMBL" id="JAAMPI010000208">
    <property type="protein sequence ID" value="KAF4634108.1"/>
    <property type="molecule type" value="Genomic_DNA"/>
</dbReference>
<dbReference type="SUPFAM" id="SSF144083">
    <property type="entry name" value="Magnesium transport protein CorA, transmembrane region"/>
    <property type="match status" value="1"/>
</dbReference>
<evidence type="ECO:0000256" key="3">
    <source>
        <dbReference type="ARBA" id="ARBA00022989"/>
    </source>
</evidence>
<comment type="caution">
    <text evidence="8">The sequence shown here is derived from an EMBL/GenBank/DDBJ whole genome shotgun (WGS) entry which is preliminary data.</text>
</comment>
<dbReference type="Pfam" id="PF26616">
    <property type="entry name" value="CorA-like"/>
    <property type="match status" value="1"/>
</dbReference>